<evidence type="ECO:0008006" key="3">
    <source>
        <dbReference type="Google" id="ProtNLM"/>
    </source>
</evidence>
<name>A0AAD8YHN0_9STRA</name>
<evidence type="ECO:0000313" key="2">
    <source>
        <dbReference type="Proteomes" id="UP001224775"/>
    </source>
</evidence>
<dbReference type="SUPFAM" id="SSF47072">
    <property type="entry name" value="Cysteine alpha-hairpin motif"/>
    <property type="match status" value="1"/>
</dbReference>
<dbReference type="PROSITE" id="PS51808">
    <property type="entry name" value="CHCH"/>
    <property type="match status" value="1"/>
</dbReference>
<protein>
    <recommendedName>
        <fullName evidence="3">CHCH domain-containing protein</fullName>
    </recommendedName>
</protein>
<accession>A0AAD8YHN0</accession>
<evidence type="ECO:0000313" key="1">
    <source>
        <dbReference type="EMBL" id="KAK1746483.1"/>
    </source>
</evidence>
<comment type="caution">
    <text evidence="1">The sequence shown here is derived from an EMBL/GenBank/DDBJ whole genome shotgun (WGS) entry which is preliminary data.</text>
</comment>
<proteinExistence type="predicted"/>
<organism evidence="1 2">
    <name type="scientific">Skeletonema marinoi</name>
    <dbReference type="NCBI Taxonomy" id="267567"/>
    <lineage>
        <taxon>Eukaryota</taxon>
        <taxon>Sar</taxon>
        <taxon>Stramenopiles</taxon>
        <taxon>Ochrophyta</taxon>
        <taxon>Bacillariophyta</taxon>
        <taxon>Coscinodiscophyceae</taxon>
        <taxon>Thalassiosirophycidae</taxon>
        <taxon>Thalassiosirales</taxon>
        <taxon>Skeletonemataceae</taxon>
        <taxon>Skeletonema</taxon>
        <taxon>Skeletonema marinoi-dohrnii complex</taxon>
    </lineage>
</organism>
<sequence>MENNFLRGQKEVKKHKLRSQIAITNLNRKIANWGFGVDTLMGASNSKEQQQPEPICVDCDKKTQKDLPSDNTSSASNGCKDEYAKVTACMSEHQGQIGPCTEVWDLFKECHAKNARQR</sequence>
<dbReference type="EMBL" id="JATAAI010000004">
    <property type="protein sequence ID" value="KAK1746483.1"/>
    <property type="molecule type" value="Genomic_DNA"/>
</dbReference>
<keyword evidence="2" id="KW-1185">Reference proteome</keyword>
<dbReference type="InterPro" id="IPR009069">
    <property type="entry name" value="Cys_alpha_HP_mot_SF"/>
</dbReference>
<gene>
    <name evidence="1" type="ORF">QTG54_003090</name>
</gene>
<dbReference type="AlphaFoldDB" id="A0AAD8YHN0"/>
<reference evidence="1" key="1">
    <citation type="submission" date="2023-06" db="EMBL/GenBank/DDBJ databases">
        <title>Survivors Of The Sea: Transcriptome response of Skeletonema marinoi to long-term dormancy.</title>
        <authorList>
            <person name="Pinder M.I.M."/>
            <person name="Kourtchenko O."/>
            <person name="Robertson E.K."/>
            <person name="Larsson T."/>
            <person name="Maumus F."/>
            <person name="Osuna-Cruz C.M."/>
            <person name="Vancaester E."/>
            <person name="Stenow R."/>
            <person name="Vandepoele K."/>
            <person name="Ploug H."/>
            <person name="Bruchert V."/>
            <person name="Godhe A."/>
            <person name="Topel M."/>
        </authorList>
    </citation>
    <scope>NUCLEOTIDE SEQUENCE</scope>
    <source>
        <strain evidence="1">R05AC</strain>
    </source>
</reference>
<dbReference type="Proteomes" id="UP001224775">
    <property type="component" value="Unassembled WGS sequence"/>
</dbReference>